<accession>A0A1H3GU39</accession>
<keyword evidence="1" id="KW-0677">Repeat</keyword>
<reference evidence="6 7" key="1">
    <citation type="submission" date="2016-10" db="EMBL/GenBank/DDBJ databases">
        <authorList>
            <person name="de Groot N.N."/>
        </authorList>
    </citation>
    <scope>NUCLEOTIDE SEQUENCE [LARGE SCALE GENOMIC DNA]</scope>
    <source>
        <strain evidence="6 7">LMG 24775</strain>
    </source>
</reference>
<feature type="region of interest" description="Disordered" evidence="2">
    <location>
        <begin position="181"/>
        <end position="255"/>
    </location>
</feature>
<dbReference type="Pfam" id="PF00415">
    <property type="entry name" value="RCC1"/>
    <property type="match status" value="2"/>
</dbReference>
<dbReference type="PROSITE" id="PS51233">
    <property type="entry name" value="VWFD"/>
    <property type="match status" value="1"/>
</dbReference>
<feature type="transmembrane region" description="Helical" evidence="3">
    <location>
        <begin position="49"/>
        <end position="72"/>
    </location>
</feature>
<dbReference type="Gene3D" id="2.130.10.30">
    <property type="entry name" value="Regulator of chromosome condensation 1/beta-lactamase-inhibitor protein II"/>
    <property type="match status" value="2"/>
</dbReference>
<evidence type="ECO:0000256" key="2">
    <source>
        <dbReference type="SAM" id="MobiDB-lite"/>
    </source>
</evidence>
<dbReference type="PANTHER" id="PTHR22870">
    <property type="entry name" value="REGULATOR OF CHROMOSOME CONDENSATION"/>
    <property type="match status" value="1"/>
</dbReference>
<dbReference type="InterPro" id="IPR011043">
    <property type="entry name" value="Gal_Oxase/kelch_b-propeller"/>
</dbReference>
<dbReference type="EMBL" id="FNPE01000002">
    <property type="protein sequence ID" value="SDY06158.1"/>
    <property type="molecule type" value="Genomic_DNA"/>
</dbReference>
<name>A0A1H3GU39_9BURK</name>
<organism evidence="6 7">
    <name type="scientific">Delftia lacustris</name>
    <dbReference type="NCBI Taxonomy" id="558537"/>
    <lineage>
        <taxon>Bacteria</taxon>
        <taxon>Pseudomonadati</taxon>
        <taxon>Pseudomonadota</taxon>
        <taxon>Betaproteobacteria</taxon>
        <taxon>Burkholderiales</taxon>
        <taxon>Comamonadaceae</taxon>
        <taxon>Delftia</taxon>
    </lineage>
</organism>
<evidence type="ECO:0000256" key="4">
    <source>
        <dbReference type="SAM" id="SignalP"/>
    </source>
</evidence>
<dbReference type="SUPFAM" id="SSF50985">
    <property type="entry name" value="RCC1/BLIP-II"/>
    <property type="match status" value="1"/>
</dbReference>
<dbReference type="InterPro" id="IPR001846">
    <property type="entry name" value="VWF_type-D"/>
</dbReference>
<keyword evidence="3" id="KW-0472">Membrane</keyword>
<dbReference type="InterPro" id="IPR058923">
    <property type="entry name" value="RCC1-like_dom"/>
</dbReference>
<keyword evidence="4" id="KW-0732">Signal</keyword>
<evidence type="ECO:0000256" key="1">
    <source>
        <dbReference type="ARBA" id="ARBA00022737"/>
    </source>
</evidence>
<feature type="compositionally biased region" description="Gly residues" evidence="2">
    <location>
        <begin position="182"/>
        <end position="200"/>
    </location>
</feature>
<dbReference type="SUPFAM" id="SSF50965">
    <property type="entry name" value="Galactose oxidase, central domain"/>
    <property type="match status" value="1"/>
</dbReference>
<feature type="region of interest" description="Disordered" evidence="2">
    <location>
        <begin position="1789"/>
        <end position="1816"/>
    </location>
</feature>
<dbReference type="PROSITE" id="PS00626">
    <property type="entry name" value="RCC1_2"/>
    <property type="match status" value="2"/>
</dbReference>
<proteinExistence type="predicted"/>
<feature type="signal peptide" evidence="4">
    <location>
        <begin position="1"/>
        <end position="33"/>
    </location>
</feature>
<dbReference type="InterPro" id="IPR000408">
    <property type="entry name" value="Reg_chr_condens"/>
</dbReference>
<dbReference type="InterPro" id="IPR009091">
    <property type="entry name" value="RCC1/BLIP-II"/>
</dbReference>
<dbReference type="InterPro" id="IPR051210">
    <property type="entry name" value="Ub_ligase/GEF_domain"/>
</dbReference>
<dbReference type="Pfam" id="PF25390">
    <property type="entry name" value="WD40_RLD"/>
    <property type="match status" value="1"/>
</dbReference>
<feature type="chain" id="PRO_5010377608" evidence="4">
    <location>
        <begin position="34"/>
        <end position="1816"/>
    </location>
</feature>
<keyword evidence="3" id="KW-1133">Transmembrane helix</keyword>
<feature type="domain" description="VWFD" evidence="5">
    <location>
        <begin position="996"/>
        <end position="1239"/>
    </location>
</feature>
<dbReference type="PROSITE" id="PS50012">
    <property type="entry name" value="RCC1_3"/>
    <property type="match status" value="7"/>
</dbReference>
<evidence type="ECO:0000256" key="3">
    <source>
        <dbReference type="SAM" id="Phobius"/>
    </source>
</evidence>
<feature type="transmembrane region" description="Helical" evidence="3">
    <location>
        <begin position="79"/>
        <end position="98"/>
    </location>
</feature>
<dbReference type="PANTHER" id="PTHR22870:SF408">
    <property type="entry name" value="OS09G0560450 PROTEIN"/>
    <property type="match status" value="1"/>
</dbReference>
<dbReference type="PRINTS" id="PR00633">
    <property type="entry name" value="RCCNDNSATION"/>
</dbReference>
<evidence type="ECO:0000259" key="5">
    <source>
        <dbReference type="PROSITE" id="PS51233"/>
    </source>
</evidence>
<gene>
    <name evidence="6" type="ORF">SAMN05421547_102339</name>
</gene>
<sequence length="1816" mass="190335">MNAAHATPRPVWSPALSGTVAALAVSAPGSALAQVLPPQVIVTFGPAPVAVPLGPSHLFIALGVMLLALVLARMGKLRGSGALPCMAALAVAAGLLGMDTVRAQLPQQTLDLRRSPAMLQIQPGQNNSVLVRNKTGQPVVLRSIGLSNDSANEYSITTTICKPGLRLQNEASCAVEVIHTTSGGGGGGTGGGGGGGGSGGFIDNPQGPDDFADRAQALADGDSRLPPSTPEQLEQSFKTDKPPGSAARSQRLRRNHSMVLAAVDPEPRWHKTQISTSFIVAEPGGSYAVELARIDPAGQSLGPLRKADQARLRFELRVQQGSGTVDYVPAHTHKDYLRWDDANPGRLRIGVPAGMQKGRLLIGIRPDLGDKGQNAIAERWSVPLVVEVWPRRAGVRPIEVGRILYPARFSEGIQPSPSSVFSMPEIAEHLRQAYATLPGAVLLKPLVVAGAGLAEGQLVDARIPHPEGGSYPYGGRVLRVVEGSGGQQLAILDFDLAATYELLPGDPLVREGVMPEFVTYRQGPSQQAPGDMSEPELEYFGPEERSGIKAREAWQDGKVLAQAKISVAPSCNASGSMSLTFTPILQISPQVDVGIEYTVAANGTKVECSAKIDGATDIVSSLSTGLPLARLASLVGIKLEAGPYGEAKIGLTPKSDTGVAVFFSQTGQVSYRDGMASPQVQMSSGDAASGKGLDGAPWGLDVGLGSGVGVGVALKLEPFSLFGGTFQVVSLEAKAELGMGTAVDNRNAAAVKQWSDASNASFSLKPEVSVLASSGFVVFLSFLGLKAEVGAGVSLKLIDSKVEANYAIQEVKDAGDGTGSVSFKELTLPSVLKSIFAGSTAGYASLQNSSVYNDPTGNITYELDECDTRGGTISTPLVACKGGLFCGKADRNADFCKATWVSPVMASAYVGDTASTTGTAGTQGSASVNASLAGSPLRPAPAVLTLPGGGRQSFSASAACTARGVTQGKIQLSVGGKVADEQPNTLVCNCEPGSKDCDRTWASPHLVTADGLAYDYVASGDYILARVHDADEEPVHGFEVQSRFLPGYDVSWPQAAAMQVGNDVVEVRAVPFAPAGMEWVGYVNTLELHVNGQLLASLSDDGFWNGLRRTRVQNLPSGGLVYFDDFAGRGGGAYWAPRAVTVLWPQNGPFAEYAVKLSTPYFEQGTAKADSFSLMELQIIRPAAMQGAARGMLGNNDGSPGNDLIRRNGEVLAHGSTLSWTALYALFGGDWLVKPQECLFGSGCMAQPSFPEKAVVLSDKQRKLGEIACAGLTGYYREACIHDVGLSGSIELVKDYYANTADLNAMADKLVTPGVDLPMYVLSSMGARASLPDYPDKGFRQAYQVTHQKGKGQFMLTIRPPRGASAFFSAGGAGALKQSLAATDGLEVSVDVQCETPDPAWVKLGDAWARNGAVQLWAVDPLFGFASRLLGEKSLFCGIAAGQLVAGRAHSLILNGEGELWAWGKNNLGQLGDGTSTERNRPVQAALAPLDGSKVVALATRTNHTLALDDQSRLWAWGDNFYGQLGDGTGTDRNRPVQVDLAPLDGSEVVAGVAGTFHTLALDEQGRLWAWGLNYGGQLGDGTNASRNRPTQVDLAPLDGSKVVAVASGTFHTLALDEQGRLWAWGLNISGELGDGTAITRNRPVQVDLAALDGSKVVAITAGDDFTLALDEQGRLWAWGRNNSGQLGDGTAIARNRPVQVDLAALDGSKVVAVTAGDDFTLALDEQGRLWAWGRNNSGQLGDGTNTNRNQPVQVDLTPLDGNKVVALAAGTDHTLALDEQGRLWAWGRNNSGQLGDGTTVGRNRPEQVDLAPLKP</sequence>
<keyword evidence="3" id="KW-0812">Transmembrane</keyword>
<dbReference type="Proteomes" id="UP000183417">
    <property type="component" value="Unassembled WGS sequence"/>
</dbReference>
<evidence type="ECO:0000313" key="7">
    <source>
        <dbReference type="Proteomes" id="UP000183417"/>
    </source>
</evidence>
<protein>
    <submittedName>
        <fullName evidence="6">Alpha-tubulin suppressor</fullName>
    </submittedName>
</protein>
<evidence type="ECO:0000313" key="6">
    <source>
        <dbReference type="EMBL" id="SDY06158.1"/>
    </source>
</evidence>